<comment type="catalytic activity">
    <reaction evidence="9">
        <text>Release of signal peptides from bacterial membrane prolipoproteins. Hydrolyzes -Xaa-Yaa-Zaa-|-(S,diacylglyceryl)Cys-, in which Xaa is hydrophobic (preferably Leu), and Yaa (Ala or Ser) and Zaa (Gly or Ala) have small, neutral side chains.</text>
        <dbReference type="EC" id="3.4.23.36"/>
    </reaction>
</comment>
<keyword evidence="8 9" id="KW-0472">Membrane</keyword>
<dbReference type="GO" id="GO:0004190">
    <property type="term" value="F:aspartic-type endopeptidase activity"/>
    <property type="evidence" value="ECO:0007669"/>
    <property type="project" value="UniProtKB-UniRule"/>
</dbReference>
<dbReference type="Proteomes" id="UP000824232">
    <property type="component" value="Unassembled WGS sequence"/>
</dbReference>
<evidence type="ECO:0000313" key="11">
    <source>
        <dbReference type="EMBL" id="HIR59936.1"/>
    </source>
</evidence>
<keyword evidence="3 9" id="KW-0645">Protease</keyword>
<evidence type="ECO:0000256" key="7">
    <source>
        <dbReference type="ARBA" id="ARBA00022989"/>
    </source>
</evidence>
<reference evidence="11" key="2">
    <citation type="journal article" date="2021" name="PeerJ">
        <title>Extensive microbial diversity within the chicken gut microbiome revealed by metagenomics and culture.</title>
        <authorList>
            <person name="Gilroy R."/>
            <person name="Ravi A."/>
            <person name="Getino M."/>
            <person name="Pursley I."/>
            <person name="Horton D.L."/>
            <person name="Alikhan N.F."/>
            <person name="Baker D."/>
            <person name="Gharbi K."/>
            <person name="Hall N."/>
            <person name="Watson M."/>
            <person name="Adriaenssens E.M."/>
            <person name="Foster-Nyarko E."/>
            <person name="Jarju S."/>
            <person name="Secka A."/>
            <person name="Antonio M."/>
            <person name="Oren A."/>
            <person name="Chaudhuri R.R."/>
            <person name="La Ragione R."/>
            <person name="Hildebrand F."/>
            <person name="Pallen M.J."/>
        </authorList>
    </citation>
    <scope>NUCLEOTIDE SEQUENCE</scope>
    <source>
        <strain evidence="11">CHK184-20233</strain>
    </source>
</reference>
<evidence type="ECO:0000256" key="8">
    <source>
        <dbReference type="ARBA" id="ARBA00023136"/>
    </source>
</evidence>
<dbReference type="EMBL" id="DVHC01000074">
    <property type="protein sequence ID" value="HIR59936.1"/>
    <property type="molecule type" value="Genomic_DNA"/>
</dbReference>
<dbReference type="NCBIfam" id="TIGR00077">
    <property type="entry name" value="lspA"/>
    <property type="match status" value="1"/>
</dbReference>
<name>A0A9D1DVT2_9FIRM</name>
<dbReference type="InterPro" id="IPR001872">
    <property type="entry name" value="Peptidase_A8"/>
</dbReference>
<dbReference type="HAMAP" id="MF_00161">
    <property type="entry name" value="LspA"/>
    <property type="match status" value="1"/>
</dbReference>
<dbReference type="Pfam" id="PF01252">
    <property type="entry name" value="Peptidase_A8"/>
    <property type="match status" value="1"/>
</dbReference>
<comment type="function">
    <text evidence="9">This protein specifically catalyzes the removal of signal peptides from prolipoproteins.</text>
</comment>
<dbReference type="GO" id="GO:0006508">
    <property type="term" value="P:proteolysis"/>
    <property type="evidence" value="ECO:0007669"/>
    <property type="project" value="UniProtKB-KW"/>
</dbReference>
<comment type="pathway">
    <text evidence="9">Protein modification; lipoprotein biosynthesis (signal peptide cleavage).</text>
</comment>
<feature type="transmembrane region" description="Helical" evidence="9">
    <location>
        <begin position="51"/>
        <end position="74"/>
    </location>
</feature>
<accession>A0A9D1DVT2</accession>
<feature type="transmembrane region" description="Helical" evidence="9">
    <location>
        <begin position="86"/>
        <end position="103"/>
    </location>
</feature>
<sequence length="159" mass="17942">MKKSNIILSSLLVIVLLGIDLGLKYIVSSYLTSVNIIDNFFSLTYVLNDGAAFSLFASRTYLLILIAIICLFFIIYELKNNLDDRVLSIGYSLVLAGLLGNFIDRLIDGYIVDYLSFKILGYNYPIFNFADILIVVGIIIVIIKEILKERGKKDEVRSK</sequence>
<feature type="active site" evidence="9">
    <location>
        <position position="131"/>
    </location>
</feature>
<dbReference type="PANTHER" id="PTHR33695:SF1">
    <property type="entry name" value="LIPOPROTEIN SIGNAL PEPTIDASE"/>
    <property type="match status" value="1"/>
</dbReference>
<comment type="caution">
    <text evidence="11">The sequence shown here is derived from an EMBL/GenBank/DDBJ whole genome shotgun (WGS) entry which is preliminary data.</text>
</comment>
<keyword evidence="4 9" id="KW-0812">Transmembrane</keyword>
<dbReference type="EC" id="3.4.23.36" evidence="9"/>
<dbReference type="PANTHER" id="PTHR33695">
    <property type="entry name" value="LIPOPROTEIN SIGNAL PEPTIDASE"/>
    <property type="match status" value="1"/>
</dbReference>
<evidence type="ECO:0000256" key="4">
    <source>
        <dbReference type="ARBA" id="ARBA00022692"/>
    </source>
</evidence>
<comment type="subcellular location">
    <subcellularLocation>
        <location evidence="9">Cell membrane</location>
        <topology evidence="9">Multi-pass membrane protein</topology>
    </subcellularLocation>
</comment>
<keyword evidence="6 9" id="KW-0378">Hydrolase</keyword>
<dbReference type="AlphaFoldDB" id="A0A9D1DVT2"/>
<comment type="similarity">
    <text evidence="1 9 10">Belongs to the peptidase A8 family.</text>
</comment>
<keyword evidence="7 9" id="KW-1133">Transmembrane helix</keyword>
<evidence type="ECO:0000256" key="6">
    <source>
        <dbReference type="ARBA" id="ARBA00022801"/>
    </source>
</evidence>
<organism evidence="11 12">
    <name type="scientific">Candidatus Onthousia excrementipullorum</name>
    <dbReference type="NCBI Taxonomy" id="2840884"/>
    <lineage>
        <taxon>Bacteria</taxon>
        <taxon>Bacillati</taxon>
        <taxon>Bacillota</taxon>
        <taxon>Bacilli</taxon>
        <taxon>Candidatus Onthousia</taxon>
    </lineage>
</organism>
<evidence type="ECO:0000256" key="9">
    <source>
        <dbReference type="HAMAP-Rule" id="MF_00161"/>
    </source>
</evidence>
<dbReference type="PRINTS" id="PR00781">
    <property type="entry name" value="LIPOSIGPTASE"/>
</dbReference>
<dbReference type="GO" id="GO:0005886">
    <property type="term" value="C:plasma membrane"/>
    <property type="evidence" value="ECO:0007669"/>
    <property type="project" value="UniProtKB-SubCell"/>
</dbReference>
<evidence type="ECO:0000256" key="5">
    <source>
        <dbReference type="ARBA" id="ARBA00022750"/>
    </source>
</evidence>
<comment type="caution">
    <text evidence="9">Lacks conserved residue(s) required for the propagation of feature annotation.</text>
</comment>
<evidence type="ECO:0000256" key="1">
    <source>
        <dbReference type="ARBA" id="ARBA00006139"/>
    </source>
</evidence>
<evidence type="ECO:0000256" key="3">
    <source>
        <dbReference type="ARBA" id="ARBA00022670"/>
    </source>
</evidence>
<evidence type="ECO:0000313" key="12">
    <source>
        <dbReference type="Proteomes" id="UP000824232"/>
    </source>
</evidence>
<feature type="active site" evidence="9">
    <location>
        <position position="113"/>
    </location>
</feature>
<feature type="transmembrane region" description="Helical" evidence="9">
    <location>
        <begin position="123"/>
        <end position="143"/>
    </location>
</feature>
<reference evidence="11" key="1">
    <citation type="submission" date="2020-10" db="EMBL/GenBank/DDBJ databases">
        <authorList>
            <person name="Gilroy R."/>
        </authorList>
    </citation>
    <scope>NUCLEOTIDE SEQUENCE</scope>
    <source>
        <strain evidence="11">CHK184-20233</strain>
    </source>
</reference>
<keyword evidence="5 9" id="KW-0064">Aspartyl protease</keyword>
<evidence type="ECO:0000256" key="2">
    <source>
        <dbReference type="ARBA" id="ARBA00022475"/>
    </source>
</evidence>
<gene>
    <name evidence="9 11" type="primary">lspA</name>
    <name evidence="11" type="ORF">IAB38_07875</name>
</gene>
<evidence type="ECO:0000256" key="10">
    <source>
        <dbReference type="RuleBase" id="RU004181"/>
    </source>
</evidence>
<keyword evidence="2 9" id="KW-1003">Cell membrane</keyword>
<protein>
    <recommendedName>
        <fullName evidence="9">Lipoprotein signal peptidase</fullName>
        <ecNumber evidence="9">3.4.23.36</ecNumber>
    </recommendedName>
    <alternativeName>
        <fullName evidence="9">Prolipoprotein signal peptidase</fullName>
    </alternativeName>
    <alternativeName>
        <fullName evidence="9">Signal peptidase II</fullName>
        <shortName evidence="9">SPase II</shortName>
    </alternativeName>
</protein>
<proteinExistence type="inferred from homology"/>